<dbReference type="Proteomes" id="UP000029736">
    <property type="component" value="Unassembled WGS sequence"/>
</dbReference>
<comment type="caution">
    <text evidence="1">The sequence shown here is derived from an EMBL/GenBank/DDBJ whole genome shotgun (WGS) entry which is preliminary data.</text>
</comment>
<protein>
    <submittedName>
        <fullName evidence="1">Uncharacterized protein</fullName>
    </submittedName>
</protein>
<organism evidence="1 2">
    <name type="scientific">Phaeodactylibacter xiamenensis</name>
    <dbReference type="NCBI Taxonomy" id="1524460"/>
    <lineage>
        <taxon>Bacteria</taxon>
        <taxon>Pseudomonadati</taxon>
        <taxon>Bacteroidota</taxon>
        <taxon>Saprospiria</taxon>
        <taxon>Saprospirales</taxon>
        <taxon>Haliscomenobacteraceae</taxon>
        <taxon>Phaeodactylibacter</taxon>
    </lineage>
</organism>
<dbReference type="EMBL" id="JPOS01000079">
    <property type="protein sequence ID" value="KGE86426.1"/>
    <property type="molecule type" value="Genomic_DNA"/>
</dbReference>
<dbReference type="RefSeq" id="WP_044225264.1">
    <property type="nucleotide sequence ID" value="NZ_JBKAGJ010000054.1"/>
</dbReference>
<accession>A0A098S313</accession>
<evidence type="ECO:0000313" key="2">
    <source>
        <dbReference type="Proteomes" id="UP000029736"/>
    </source>
</evidence>
<evidence type="ECO:0000313" key="1">
    <source>
        <dbReference type="EMBL" id="KGE86426.1"/>
    </source>
</evidence>
<dbReference type="OrthoDB" id="1678364at2"/>
<reference evidence="1 2" key="1">
    <citation type="journal article" date="2014" name="Int. J. Syst. Evol. Microbiol.">
        <title>Phaeodactylibacter xiamenensis gen. nov., sp. nov., a member of the family Saprospiraceae isolated from the marine alga Phaeodactylum tricornutum.</title>
        <authorList>
            <person name="Chen Z.Jr."/>
            <person name="Lei X."/>
            <person name="Lai Q."/>
            <person name="Li Y."/>
            <person name="Zhang B."/>
            <person name="Zhang J."/>
            <person name="Zhang H."/>
            <person name="Yang L."/>
            <person name="Zheng W."/>
            <person name="Tian Y."/>
            <person name="Yu Z."/>
            <person name="Xu H.Jr."/>
            <person name="Zheng T."/>
        </authorList>
    </citation>
    <scope>NUCLEOTIDE SEQUENCE [LARGE SCALE GENOMIC DNA]</scope>
    <source>
        <strain evidence="1 2">KD52</strain>
    </source>
</reference>
<dbReference type="AlphaFoldDB" id="A0A098S313"/>
<proteinExistence type="predicted"/>
<keyword evidence="2" id="KW-1185">Reference proteome</keyword>
<name>A0A098S313_9BACT</name>
<sequence length="76" mass="8746">MKNIRIKGTIKHVKLEGGFWGIVADDGREYRPIQMPEQLKHDGESVEVTLKPVEEEMSIHMWGQPVKVVSFHTLHP</sequence>
<gene>
    <name evidence="1" type="ORF">IX84_21835</name>
</gene>